<dbReference type="Gene3D" id="3.40.47.10">
    <property type="match status" value="1"/>
</dbReference>
<dbReference type="GO" id="GO:0004315">
    <property type="term" value="F:3-oxoacyl-[acyl-carrier-protein] synthase activity"/>
    <property type="evidence" value="ECO:0007669"/>
    <property type="project" value="UniProtKB-EC"/>
</dbReference>
<sequence length="1105" mass="121772">MCVDGNPLLHMRSQQSDCSWVYNSELTEVYFDAMNEVCTAGLTFEEKTMLITGCGRGSIGSDILKGLLSGGAKVVATTSSYSHKTTMYFEEIYRQYGARGSDLHVFPFNQGSVADIESLVDHIFSRNGLNWDLDFIIPFASVSDIGSDMASLESHSELALRVMMTNLMRLVGAIATIKSSKGLDISPSLVLLPLSPNHGCFGGDGFYGESKASLETLLNRWKSETWSKYISVIGAVIGWTRGTNMVDALDVISYEAERRGTQTFSTNEMAFNILCLLHSDIQDLANTIPLFAELDGGFQANISQMSGLLRYRSDLLNASASRRHASYTIAYDNHIITNGMLSKIYTYHTSNLLAYNSIRLPKVKSYDQLHNLRYLEGIINLDKVVVVTGYGEFGPHGHSNTRWEMEAQGKFSLEGCIELAWMMGLIRHHNGLLPAGDHPYVGWVDASTGLPVHDRDAKAKYEPYILEHTGIRTLEPATIGGADPNIFTMLREVQVVHDLEPFEATAEEARYFRAGNGDKVDTWENSDGSWSVKFRRGALISVQKAVPFDRTAVGQLPTGWDPKRYGIPDDIIEIADPVTIYSIISTVEALLRSGITDPYELFKYFHVSEIGNSTGSCAGGTGAMKDIFADHMLDKEVKTNATQELFINTIAAWTNMLLMSSSGPIKATVGACGTVAISLDVAVETIQLGKAKVMIAGASDSYSRNVASTTAQIKATADALEEHAIGRTPKEMSRPCTTTRSGFVESIGSGMLILMSASAAIQCGAPIYGVLAMTATATDKEGRTVPAPGQGILTTVRESPSAIPSLMLDFRYRRRKLQAKLADISSWTQEEKEGLQTELEALKVLHDSSKFDDEEFVRSNEVCIERKAQQMIKNAQDEWSNEFWRNDPAISPLRGSLATWGLTIDDVDMVSLHATSTVASDKNEPHVIDQQLKKLGRTHGYALPAVCQKWLTGHPRGPAAAWMLSGVIQCMQTGIVPGNRNLDNVMSELVECSHLVFPSKSIQTPGISAALLTSFGFGQVGGEVLVLHPDFVHAVLSQEALDQYRRKVKEREQKANRYWQDVLVGNHTFVQVKNAPPFTLEQEHMYTWTLQQGPRYDPISRTYHF</sequence>
<dbReference type="InterPro" id="IPR016039">
    <property type="entry name" value="Thiolase-like"/>
</dbReference>
<evidence type="ECO:0000313" key="7">
    <source>
        <dbReference type="Proteomes" id="UP000193922"/>
    </source>
</evidence>
<evidence type="ECO:0000256" key="2">
    <source>
        <dbReference type="ARBA" id="ARBA00013191"/>
    </source>
</evidence>
<keyword evidence="7" id="KW-1185">Reference proteome</keyword>
<gene>
    <name evidence="6" type="ORF">DL89DRAFT_287483</name>
</gene>
<evidence type="ECO:0000256" key="4">
    <source>
        <dbReference type="RuleBase" id="RU003694"/>
    </source>
</evidence>
<dbReference type="GO" id="GO:0005829">
    <property type="term" value="C:cytosol"/>
    <property type="evidence" value="ECO:0007669"/>
    <property type="project" value="TreeGrafter"/>
</dbReference>
<reference evidence="6 7" key="1">
    <citation type="submission" date="2016-07" db="EMBL/GenBank/DDBJ databases">
        <title>Pervasive Adenine N6-methylation of Active Genes in Fungi.</title>
        <authorList>
            <consortium name="DOE Joint Genome Institute"/>
            <person name="Mondo S.J."/>
            <person name="Dannebaum R.O."/>
            <person name="Kuo R.C."/>
            <person name="Labutti K."/>
            <person name="Haridas S."/>
            <person name="Kuo A."/>
            <person name="Salamov A."/>
            <person name="Ahrendt S.R."/>
            <person name="Lipzen A."/>
            <person name="Sullivan W."/>
            <person name="Andreopoulos W.B."/>
            <person name="Clum A."/>
            <person name="Lindquist E."/>
            <person name="Daum C."/>
            <person name="Ramamoorthy G.K."/>
            <person name="Gryganskyi A."/>
            <person name="Culley D."/>
            <person name="Magnuson J.K."/>
            <person name="James T.Y."/>
            <person name="O'Malley M.A."/>
            <person name="Stajich J.E."/>
            <person name="Spatafora J.W."/>
            <person name="Visel A."/>
            <person name="Grigoriev I.V."/>
        </authorList>
    </citation>
    <scope>NUCLEOTIDE SEQUENCE [LARGE SCALE GENOMIC DNA]</scope>
    <source>
        <strain evidence="6 7">ATCC 12442</strain>
    </source>
</reference>
<dbReference type="Gene3D" id="6.10.140.1410">
    <property type="match status" value="1"/>
</dbReference>
<dbReference type="OrthoDB" id="4251012at2759"/>
<evidence type="ECO:0000259" key="5">
    <source>
        <dbReference type="PROSITE" id="PS52004"/>
    </source>
</evidence>
<dbReference type="STRING" id="61395.A0A1Y1VUW3"/>
<dbReference type="AlphaFoldDB" id="A0A1Y1VUW3"/>
<protein>
    <recommendedName>
        <fullName evidence="2">beta-ketoacyl-[acyl-carrier-protein] synthase I</fullName>
        <ecNumber evidence="2">2.3.1.41</ecNumber>
    </recommendedName>
</protein>
<dbReference type="Gene3D" id="3.30.70.2490">
    <property type="match status" value="1"/>
</dbReference>
<dbReference type="InterPro" id="IPR047224">
    <property type="entry name" value="FAS_alpha_su_C"/>
</dbReference>
<dbReference type="EMBL" id="MCFD01000047">
    <property type="protein sequence ID" value="ORX65081.1"/>
    <property type="molecule type" value="Genomic_DNA"/>
</dbReference>
<dbReference type="RefSeq" id="XP_040739451.1">
    <property type="nucleotide sequence ID" value="XM_040889909.1"/>
</dbReference>
<organism evidence="6 7">
    <name type="scientific">Linderina pennispora</name>
    <dbReference type="NCBI Taxonomy" id="61395"/>
    <lineage>
        <taxon>Eukaryota</taxon>
        <taxon>Fungi</taxon>
        <taxon>Fungi incertae sedis</taxon>
        <taxon>Zoopagomycota</taxon>
        <taxon>Kickxellomycotina</taxon>
        <taxon>Kickxellomycetes</taxon>
        <taxon>Kickxellales</taxon>
        <taxon>Kickxellaceae</taxon>
        <taxon>Linderina</taxon>
    </lineage>
</organism>
<comment type="similarity">
    <text evidence="1 4">Belongs to the thiolase-like superfamily. Beta-ketoacyl-ACP synthases family.</text>
</comment>
<dbReference type="PROSITE" id="PS52004">
    <property type="entry name" value="KS3_2"/>
    <property type="match status" value="1"/>
</dbReference>
<comment type="caution">
    <text evidence="6">The sequence shown here is derived from an EMBL/GenBank/DDBJ whole genome shotgun (WGS) entry which is preliminary data.</text>
</comment>
<feature type="domain" description="Ketosynthase family 3 (KS3)" evidence="5">
    <location>
        <begin position="490"/>
        <end position="1028"/>
    </location>
</feature>
<accession>A0A1Y1VUW3</accession>
<name>A0A1Y1VUW3_9FUNG</name>
<dbReference type="InterPro" id="IPR000794">
    <property type="entry name" value="Beta-ketoacyl_synthase"/>
</dbReference>
<dbReference type="InterPro" id="IPR036291">
    <property type="entry name" value="NAD(P)-bd_dom_sf"/>
</dbReference>
<dbReference type="CDD" id="cd00828">
    <property type="entry name" value="elong_cond_enzymes"/>
    <property type="match status" value="1"/>
</dbReference>
<evidence type="ECO:0000256" key="1">
    <source>
        <dbReference type="ARBA" id="ARBA00008467"/>
    </source>
</evidence>
<dbReference type="InterPro" id="IPR014031">
    <property type="entry name" value="Ketoacyl_synth_C"/>
</dbReference>
<keyword evidence="3 4" id="KW-0808">Transferase</keyword>
<dbReference type="PANTHER" id="PTHR11712">
    <property type="entry name" value="POLYKETIDE SYNTHASE-RELATED"/>
    <property type="match status" value="1"/>
</dbReference>
<dbReference type="InterPro" id="IPR020841">
    <property type="entry name" value="PKS_Beta-ketoAc_synthase_dom"/>
</dbReference>
<dbReference type="Gene3D" id="3.40.50.720">
    <property type="entry name" value="NAD(P)-binding Rossmann-like Domain"/>
    <property type="match status" value="1"/>
</dbReference>
<dbReference type="EC" id="2.3.1.41" evidence="2"/>
<dbReference type="Pfam" id="PF02801">
    <property type="entry name" value="Ketoacyl-synt_C"/>
    <property type="match status" value="1"/>
</dbReference>
<dbReference type="SUPFAM" id="SSF53901">
    <property type="entry name" value="Thiolase-like"/>
    <property type="match status" value="2"/>
</dbReference>
<proteinExistence type="inferred from homology"/>
<dbReference type="Proteomes" id="UP000193922">
    <property type="component" value="Unassembled WGS sequence"/>
</dbReference>
<dbReference type="Pfam" id="PF00109">
    <property type="entry name" value="ketoacyl-synt"/>
    <property type="match status" value="1"/>
</dbReference>
<dbReference type="CDD" id="cd08950">
    <property type="entry name" value="KR_fFAS_SDR_c_like"/>
    <property type="match status" value="1"/>
</dbReference>
<dbReference type="InterPro" id="IPR014030">
    <property type="entry name" value="Ketoacyl_synth_N"/>
</dbReference>
<evidence type="ECO:0000313" key="6">
    <source>
        <dbReference type="EMBL" id="ORX65081.1"/>
    </source>
</evidence>
<dbReference type="PANTHER" id="PTHR11712:SF336">
    <property type="entry name" value="3-OXOACYL-[ACYL-CARRIER-PROTEIN] SYNTHASE, MITOCHONDRIAL"/>
    <property type="match status" value="1"/>
</dbReference>
<dbReference type="SUPFAM" id="SSF51735">
    <property type="entry name" value="NAD(P)-binding Rossmann-fold domains"/>
    <property type="match status" value="1"/>
</dbReference>
<dbReference type="GeneID" id="63806557"/>
<evidence type="ECO:0000256" key="3">
    <source>
        <dbReference type="ARBA" id="ARBA00022679"/>
    </source>
</evidence>
<dbReference type="GO" id="GO:0006633">
    <property type="term" value="P:fatty acid biosynthetic process"/>
    <property type="evidence" value="ECO:0007669"/>
    <property type="project" value="TreeGrafter"/>
</dbReference>